<keyword evidence="2" id="KW-1185">Reference proteome</keyword>
<dbReference type="EMBL" id="CAJFCW020000003">
    <property type="protein sequence ID" value="CAG9105088.1"/>
    <property type="molecule type" value="Genomic_DNA"/>
</dbReference>
<evidence type="ECO:0000313" key="2">
    <source>
        <dbReference type="Proteomes" id="UP000614601"/>
    </source>
</evidence>
<protein>
    <submittedName>
        <fullName evidence="1">Uncharacterized protein</fullName>
    </submittedName>
</protein>
<comment type="caution">
    <text evidence="1">The sequence shown here is derived from an EMBL/GenBank/DDBJ whole genome shotgun (WGS) entry which is preliminary data.</text>
</comment>
<sequence>MESNNIYNICQLDVKQERTHQSIIIYILNEKGYVVVRRADKLSLYEIVTGQCTFSRPFHINRTRWVVMSEDLIADNLADKAVWYNKNNKKWEFKVYTKSIAVEILKFISLPLSNVYPHYARLGGKYDILLYVDFNKTNPTFIEFDAKYPYDTMKQHPLSQIRKLKISGLGKEQQLKHIYRRFNRILTIAPKWKNIN</sequence>
<dbReference type="Proteomes" id="UP000783686">
    <property type="component" value="Unassembled WGS sequence"/>
</dbReference>
<organism evidence="1 2">
    <name type="scientific">Bursaphelenchus okinawaensis</name>
    <dbReference type="NCBI Taxonomy" id="465554"/>
    <lineage>
        <taxon>Eukaryota</taxon>
        <taxon>Metazoa</taxon>
        <taxon>Ecdysozoa</taxon>
        <taxon>Nematoda</taxon>
        <taxon>Chromadorea</taxon>
        <taxon>Rhabditida</taxon>
        <taxon>Tylenchina</taxon>
        <taxon>Tylenchomorpha</taxon>
        <taxon>Aphelenchoidea</taxon>
        <taxon>Aphelenchoididae</taxon>
        <taxon>Bursaphelenchus</taxon>
    </lineage>
</organism>
<dbReference type="Proteomes" id="UP000614601">
    <property type="component" value="Unassembled WGS sequence"/>
</dbReference>
<gene>
    <name evidence="1" type="ORF">BOKJ2_LOCUS6354</name>
</gene>
<dbReference type="EMBL" id="CAJFDH010000003">
    <property type="protein sequence ID" value="CAD5215960.1"/>
    <property type="molecule type" value="Genomic_DNA"/>
</dbReference>
<evidence type="ECO:0000313" key="1">
    <source>
        <dbReference type="EMBL" id="CAD5215960.1"/>
    </source>
</evidence>
<proteinExistence type="predicted"/>
<accession>A0A811KJN0</accession>
<name>A0A811KJN0_9BILA</name>
<reference evidence="1" key="1">
    <citation type="submission" date="2020-09" db="EMBL/GenBank/DDBJ databases">
        <authorList>
            <person name="Kikuchi T."/>
        </authorList>
    </citation>
    <scope>NUCLEOTIDE SEQUENCE</scope>
    <source>
        <strain evidence="1">SH1</strain>
    </source>
</reference>
<dbReference type="AlphaFoldDB" id="A0A811KJN0"/>